<dbReference type="InterPro" id="IPR050177">
    <property type="entry name" value="Lipid_A_modif_metabolic_enz"/>
</dbReference>
<dbReference type="Pfam" id="PF01370">
    <property type="entry name" value="Epimerase"/>
    <property type="match status" value="1"/>
</dbReference>
<dbReference type="Proteomes" id="UP000280307">
    <property type="component" value="Unassembled WGS sequence"/>
</dbReference>
<evidence type="ECO:0000313" key="2">
    <source>
        <dbReference type="EMBL" id="RRR68317.1"/>
    </source>
</evidence>
<gene>
    <name evidence="2" type="ORF">EI684_17780</name>
</gene>
<protein>
    <submittedName>
        <fullName evidence="2">NAD(P)-dependent oxidoreductase</fullName>
    </submittedName>
</protein>
<dbReference type="EMBL" id="RSAS01000733">
    <property type="protein sequence ID" value="RRR68317.1"/>
    <property type="molecule type" value="Genomic_DNA"/>
</dbReference>
<reference evidence="2 3" key="1">
    <citation type="submission" date="2018-12" db="EMBL/GenBank/DDBJ databases">
        <title>Genome Sequence of Candidatus Viridilinea halotolerans isolated from saline sulfide-rich spring.</title>
        <authorList>
            <person name="Grouzdev D.S."/>
            <person name="Burganskaya E.I."/>
            <person name="Krutkina M.S."/>
            <person name="Sukhacheva M.V."/>
            <person name="Gorlenko V.M."/>
        </authorList>
    </citation>
    <scope>NUCLEOTIDE SEQUENCE [LARGE SCALE GENOMIC DNA]</scope>
    <source>
        <strain evidence="2">Chok-6</strain>
    </source>
</reference>
<evidence type="ECO:0000259" key="1">
    <source>
        <dbReference type="Pfam" id="PF01370"/>
    </source>
</evidence>
<evidence type="ECO:0000313" key="3">
    <source>
        <dbReference type="Proteomes" id="UP000280307"/>
    </source>
</evidence>
<dbReference type="SUPFAM" id="SSF51735">
    <property type="entry name" value="NAD(P)-binding Rossmann-fold domains"/>
    <property type="match status" value="1"/>
</dbReference>
<sequence length="313" mass="34210">MYLVTGAGGYIGRHLVRALLAQGHAVRAIDWNAEALAPLQALGATTQVADLSNMFALIGSGMDKVRVVYHLAGSPLGNAKRIWRTNAQTLEAVANACQEARGLRAFIFASSGAVYPSSADWLDEQTKPAPTFAYAAAKVEAEQLLVQLRQWSKLPFQIARIAAVYGPASPALMVEQVRRGRFPLIDGGQHYTSNIHIDDLIKALLAMPKLGKAGRIYNLADDEPTTVASFYGLLAQLLNAPPPPSISPRTAQTMVWLVNTLHRLTLRQPPLPFDLVAMAALSHRMRNTRMHRELQIKLAYPSYRDGLPTCVPQ</sequence>
<dbReference type="Gene3D" id="3.40.50.720">
    <property type="entry name" value="NAD(P)-binding Rossmann-like Domain"/>
    <property type="match status" value="1"/>
</dbReference>
<feature type="domain" description="NAD-dependent epimerase/dehydratase" evidence="1">
    <location>
        <begin position="3"/>
        <end position="220"/>
    </location>
</feature>
<comment type="caution">
    <text evidence="2">The sequence shown here is derived from an EMBL/GenBank/DDBJ whole genome shotgun (WGS) entry which is preliminary data.</text>
</comment>
<dbReference type="InterPro" id="IPR036291">
    <property type="entry name" value="NAD(P)-bd_dom_sf"/>
</dbReference>
<dbReference type="AlphaFoldDB" id="A0A426TU01"/>
<name>A0A426TU01_9CHLR</name>
<accession>A0A426TU01</accession>
<dbReference type="PANTHER" id="PTHR43245">
    <property type="entry name" value="BIFUNCTIONAL POLYMYXIN RESISTANCE PROTEIN ARNA"/>
    <property type="match status" value="1"/>
</dbReference>
<dbReference type="CDD" id="cd08946">
    <property type="entry name" value="SDR_e"/>
    <property type="match status" value="1"/>
</dbReference>
<dbReference type="InterPro" id="IPR001509">
    <property type="entry name" value="Epimerase_deHydtase"/>
</dbReference>
<organism evidence="2 3">
    <name type="scientific">Candidatus Viridilinea halotolerans</name>
    <dbReference type="NCBI Taxonomy" id="2491704"/>
    <lineage>
        <taxon>Bacteria</taxon>
        <taxon>Bacillati</taxon>
        <taxon>Chloroflexota</taxon>
        <taxon>Chloroflexia</taxon>
        <taxon>Chloroflexales</taxon>
        <taxon>Chloroflexineae</taxon>
        <taxon>Oscillochloridaceae</taxon>
        <taxon>Candidatus Viridilinea</taxon>
    </lineage>
</organism>
<proteinExistence type="predicted"/>